<evidence type="ECO:0000259" key="2">
    <source>
        <dbReference type="Pfam" id="PF00326"/>
    </source>
</evidence>
<dbReference type="SUPFAM" id="SSF53474">
    <property type="entry name" value="alpha/beta-Hydrolases"/>
    <property type="match status" value="1"/>
</dbReference>
<dbReference type="AlphaFoldDB" id="A0A895YRU3"/>
<organism evidence="3 4">
    <name type="scientific">Natronosporangium hydrolyticum</name>
    <dbReference type="NCBI Taxonomy" id="2811111"/>
    <lineage>
        <taxon>Bacteria</taxon>
        <taxon>Bacillati</taxon>
        <taxon>Actinomycetota</taxon>
        <taxon>Actinomycetes</taxon>
        <taxon>Micromonosporales</taxon>
        <taxon>Micromonosporaceae</taxon>
        <taxon>Natronosporangium</taxon>
    </lineage>
</organism>
<dbReference type="Gene3D" id="3.40.50.1820">
    <property type="entry name" value="alpha/beta hydrolase"/>
    <property type="match status" value="1"/>
</dbReference>
<name>A0A895YRU3_9ACTN</name>
<sequence>MPVSALDAPDRHVCIATAHGTIEVHSWDSSSRVLTQATSRQEGTHRAAIEPAGEWIWWFDDRDGDECGVWRRQRFGAGPGEQTVDATGLAPSQPAGLALGRRNVAVVGVVDRRDEYRVLRLGLDGSADPLLLYQHRQAVSVGPLNADSTQLSLIHSEHGDSRHPAVRVLDTSGNAVVGDLWDGPGLGVRPIGFAPAFGDDRLLVRHDRHGRPGLLLWRVGTGEQSELDLAVPGEVAAASWYQDGCAVLVAVSHHGRTRLHRVDLAVGGMAVSAVQPVGPTTGTVSALTTTPGGDAWFLWSSAADPPTIRNLVGEPVVAPPGPAAPPSVPVTDLWVDGPGGPVHALLRLPPSLGRQRTDRYLPLVIDCHGGPAAHDSDLFRAGPAAWVDHGFAVVQINYRGSTGYGTGWRDAIAERVGHTELADVVAVRDHLVRVGIADPRRVVLSGHSWGGYLTLLGLGRYPDRWSVGLATSPIADYLVAYADESEDLKAFDRSLFGGSPEQVGEKYRDASPLTYVPEIQVPLWIAAGRADPRCPWRQILSYVDALKRYRITHELYHYDAGHGSLADAERIRQMGMKLDFVARYLAPRSWLR</sequence>
<dbReference type="Pfam" id="PF00326">
    <property type="entry name" value="Peptidase_S9"/>
    <property type="match status" value="1"/>
</dbReference>
<dbReference type="InterPro" id="IPR029058">
    <property type="entry name" value="AB_hydrolase_fold"/>
</dbReference>
<dbReference type="RefSeq" id="WP_239678973.1">
    <property type="nucleotide sequence ID" value="NZ_CP070499.1"/>
</dbReference>
<dbReference type="EMBL" id="CP070499">
    <property type="protein sequence ID" value="QSB16738.1"/>
    <property type="molecule type" value="Genomic_DNA"/>
</dbReference>
<evidence type="ECO:0000256" key="1">
    <source>
        <dbReference type="ARBA" id="ARBA00022801"/>
    </source>
</evidence>
<proteinExistence type="predicted"/>
<keyword evidence="1" id="KW-0378">Hydrolase</keyword>
<accession>A0A895YRU3</accession>
<dbReference type="KEGG" id="nhy:JQS43_10915"/>
<dbReference type="PANTHER" id="PTHR42776">
    <property type="entry name" value="SERINE PEPTIDASE S9 FAMILY MEMBER"/>
    <property type="match status" value="1"/>
</dbReference>
<dbReference type="PANTHER" id="PTHR42776:SF27">
    <property type="entry name" value="DIPEPTIDYL PEPTIDASE FAMILY MEMBER 6"/>
    <property type="match status" value="1"/>
</dbReference>
<dbReference type="SUPFAM" id="SSF69304">
    <property type="entry name" value="Tricorn protease N-terminal domain"/>
    <property type="match status" value="1"/>
</dbReference>
<gene>
    <name evidence="3" type="ORF">JQS43_10915</name>
</gene>
<evidence type="ECO:0000313" key="4">
    <source>
        <dbReference type="Proteomes" id="UP000662857"/>
    </source>
</evidence>
<dbReference type="InterPro" id="IPR001375">
    <property type="entry name" value="Peptidase_S9_cat"/>
</dbReference>
<dbReference type="GO" id="GO:0006508">
    <property type="term" value="P:proteolysis"/>
    <property type="evidence" value="ECO:0007669"/>
    <property type="project" value="InterPro"/>
</dbReference>
<keyword evidence="4" id="KW-1185">Reference proteome</keyword>
<protein>
    <submittedName>
        <fullName evidence="3">S9 family peptidase</fullName>
    </submittedName>
</protein>
<reference evidence="3" key="1">
    <citation type="submission" date="2021-02" db="EMBL/GenBank/DDBJ databases">
        <title>Natrosporangium hydrolyticum gen. nov., sp. nov, a haloalkaliphilic actinobacterium from a soda solonchak soil.</title>
        <authorList>
            <person name="Sorokin D.Y."/>
            <person name="Khijniak T.V."/>
            <person name="Zakharycheva A.P."/>
            <person name="Boueva O.V."/>
            <person name="Ariskina E.V."/>
            <person name="Hahnke R.L."/>
            <person name="Bunk B."/>
            <person name="Sproer C."/>
            <person name="Schumann P."/>
            <person name="Evtushenko L.I."/>
            <person name="Kublanov I.V."/>
        </authorList>
    </citation>
    <scope>NUCLEOTIDE SEQUENCE</scope>
    <source>
        <strain evidence="3">DSM 106523</strain>
    </source>
</reference>
<dbReference type="Proteomes" id="UP000662857">
    <property type="component" value="Chromosome"/>
</dbReference>
<feature type="domain" description="Peptidase S9 prolyl oligopeptidase catalytic" evidence="2">
    <location>
        <begin position="384"/>
        <end position="586"/>
    </location>
</feature>
<evidence type="ECO:0000313" key="3">
    <source>
        <dbReference type="EMBL" id="QSB16738.1"/>
    </source>
</evidence>
<dbReference type="GO" id="GO:0004252">
    <property type="term" value="F:serine-type endopeptidase activity"/>
    <property type="evidence" value="ECO:0007669"/>
    <property type="project" value="TreeGrafter"/>
</dbReference>